<dbReference type="EMBL" id="MCGT01000008">
    <property type="protein sequence ID" value="ORX57420.1"/>
    <property type="molecule type" value="Genomic_DNA"/>
</dbReference>
<comment type="caution">
    <text evidence="3">The sequence shown here is derived from an EMBL/GenBank/DDBJ whole genome shotgun (WGS) entry which is preliminary data.</text>
</comment>
<keyword evidence="4" id="KW-1185">Reference proteome</keyword>
<proteinExistence type="predicted"/>
<dbReference type="OrthoDB" id="623670at2759"/>
<evidence type="ECO:0000313" key="4">
    <source>
        <dbReference type="Proteomes" id="UP000242146"/>
    </source>
</evidence>
<feature type="compositionally biased region" description="Low complexity" evidence="2">
    <location>
        <begin position="8"/>
        <end position="24"/>
    </location>
</feature>
<keyword evidence="1" id="KW-0732">Signal</keyword>
<dbReference type="STRING" id="101127.A0A1X2GMN0"/>
<protein>
    <submittedName>
        <fullName evidence="3">Uncharacterized protein</fullName>
    </submittedName>
</protein>
<dbReference type="CDD" id="cd22191">
    <property type="entry name" value="DPBB_RlpA_EXP_N-like"/>
    <property type="match status" value="1"/>
</dbReference>
<sequence length="120" mass="12580">MAKRSKKSGSTSSGGSFTGTATFFNPSTEGGSDGACGKSESDNAQIVALNAVQYGSTSSKSSWCGKTVQITYKGKTTNATINDACPECSYGDLDLTHTVFKDLESDMSVGEIKVQWKVVN</sequence>
<gene>
    <name evidence="3" type="ORF">DM01DRAFT_1334043</name>
</gene>
<dbReference type="PANTHER" id="PTHR31836:SF28">
    <property type="entry name" value="SRCR DOMAIN-CONTAINING PROTEIN-RELATED"/>
    <property type="match status" value="1"/>
</dbReference>
<dbReference type="Gene3D" id="2.40.40.10">
    <property type="entry name" value="RlpA-like domain"/>
    <property type="match status" value="1"/>
</dbReference>
<evidence type="ECO:0000256" key="2">
    <source>
        <dbReference type="SAM" id="MobiDB-lite"/>
    </source>
</evidence>
<dbReference type="AlphaFoldDB" id="A0A1X2GMN0"/>
<dbReference type="PANTHER" id="PTHR31836">
    <property type="match status" value="1"/>
</dbReference>
<dbReference type="InterPro" id="IPR051477">
    <property type="entry name" value="Expansin_CellWall"/>
</dbReference>
<dbReference type="SUPFAM" id="SSF50685">
    <property type="entry name" value="Barwin-like endoglucanases"/>
    <property type="match status" value="1"/>
</dbReference>
<dbReference type="Proteomes" id="UP000242146">
    <property type="component" value="Unassembled WGS sequence"/>
</dbReference>
<dbReference type="InterPro" id="IPR036908">
    <property type="entry name" value="RlpA-like_sf"/>
</dbReference>
<reference evidence="3 4" key="1">
    <citation type="submission" date="2016-07" db="EMBL/GenBank/DDBJ databases">
        <title>Pervasive Adenine N6-methylation of Active Genes in Fungi.</title>
        <authorList>
            <consortium name="DOE Joint Genome Institute"/>
            <person name="Mondo S.J."/>
            <person name="Dannebaum R.O."/>
            <person name="Kuo R.C."/>
            <person name="Labutti K."/>
            <person name="Haridas S."/>
            <person name="Kuo A."/>
            <person name="Salamov A."/>
            <person name="Ahrendt S.R."/>
            <person name="Lipzen A."/>
            <person name="Sullivan W."/>
            <person name="Andreopoulos W.B."/>
            <person name="Clum A."/>
            <person name="Lindquist E."/>
            <person name="Daum C."/>
            <person name="Ramamoorthy G.K."/>
            <person name="Gryganskyi A."/>
            <person name="Culley D."/>
            <person name="Magnuson J.K."/>
            <person name="James T.Y."/>
            <person name="O'Malley M.A."/>
            <person name="Stajich J.E."/>
            <person name="Spatafora J.W."/>
            <person name="Visel A."/>
            <person name="Grigoriev I.V."/>
        </authorList>
    </citation>
    <scope>NUCLEOTIDE SEQUENCE [LARGE SCALE GENOMIC DNA]</scope>
    <source>
        <strain evidence="3 4">NRRL 3301</strain>
    </source>
</reference>
<evidence type="ECO:0000313" key="3">
    <source>
        <dbReference type="EMBL" id="ORX57420.1"/>
    </source>
</evidence>
<accession>A0A1X2GMN0</accession>
<feature type="region of interest" description="Disordered" evidence="2">
    <location>
        <begin position="1"/>
        <end position="38"/>
    </location>
</feature>
<name>A0A1X2GMN0_9FUNG</name>
<organism evidence="3 4">
    <name type="scientific">Hesseltinella vesiculosa</name>
    <dbReference type="NCBI Taxonomy" id="101127"/>
    <lineage>
        <taxon>Eukaryota</taxon>
        <taxon>Fungi</taxon>
        <taxon>Fungi incertae sedis</taxon>
        <taxon>Mucoromycota</taxon>
        <taxon>Mucoromycotina</taxon>
        <taxon>Mucoromycetes</taxon>
        <taxon>Mucorales</taxon>
        <taxon>Cunninghamellaceae</taxon>
        <taxon>Hesseltinella</taxon>
    </lineage>
</organism>
<evidence type="ECO:0000256" key="1">
    <source>
        <dbReference type="ARBA" id="ARBA00022729"/>
    </source>
</evidence>